<dbReference type="SUPFAM" id="SSF54768">
    <property type="entry name" value="dsRNA-binding domain-like"/>
    <property type="match status" value="1"/>
</dbReference>
<dbReference type="AlphaFoldDB" id="A0AAW1QIZ2"/>
<evidence type="ECO:0000256" key="2">
    <source>
        <dbReference type="ARBA" id="ARBA00008945"/>
    </source>
</evidence>
<keyword evidence="5 10" id="KW-0689">Ribosomal protein</keyword>
<dbReference type="Gene3D" id="3.30.160.20">
    <property type="match status" value="1"/>
</dbReference>
<dbReference type="PROSITE" id="PS50881">
    <property type="entry name" value="S5_DSRBD"/>
    <property type="match status" value="1"/>
</dbReference>
<evidence type="ECO:0000256" key="10">
    <source>
        <dbReference type="PROSITE-ProRule" id="PRU00268"/>
    </source>
</evidence>
<accession>A0AAW1QIZ2</accession>
<dbReference type="InterPro" id="IPR005324">
    <property type="entry name" value="Ribosomal_uS5_C"/>
</dbReference>
<evidence type="ECO:0000256" key="1">
    <source>
        <dbReference type="ARBA" id="ARBA00002524"/>
    </source>
</evidence>
<evidence type="ECO:0000256" key="6">
    <source>
        <dbReference type="ARBA" id="ARBA00023274"/>
    </source>
</evidence>
<proteinExistence type="inferred from homology"/>
<dbReference type="GO" id="GO:0019843">
    <property type="term" value="F:rRNA binding"/>
    <property type="evidence" value="ECO:0007669"/>
    <property type="project" value="UniProtKB-KW"/>
</dbReference>
<evidence type="ECO:0000256" key="8">
    <source>
        <dbReference type="ARBA" id="ARBA00035156"/>
    </source>
</evidence>
<dbReference type="HAMAP" id="MF_01307_B">
    <property type="entry name" value="Ribosomal_uS5_B"/>
    <property type="match status" value="1"/>
</dbReference>
<dbReference type="InterPro" id="IPR013810">
    <property type="entry name" value="Ribosomal_uS5_N"/>
</dbReference>
<feature type="region of interest" description="Disordered" evidence="12">
    <location>
        <begin position="25"/>
        <end position="57"/>
    </location>
</feature>
<dbReference type="NCBIfam" id="TIGR01021">
    <property type="entry name" value="rpsE_bact"/>
    <property type="match status" value="1"/>
</dbReference>
<evidence type="ECO:0000256" key="11">
    <source>
        <dbReference type="RuleBase" id="RU003823"/>
    </source>
</evidence>
<dbReference type="PROSITE" id="PS00585">
    <property type="entry name" value="RIBOSOMAL_S5"/>
    <property type="match status" value="1"/>
</dbReference>
<evidence type="ECO:0000313" key="15">
    <source>
        <dbReference type="EMBL" id="KAK9821438.1"/>
    </source>
</evidence>
<dbReference type="InterPro" id="IPR020568">
    <property type="entry name" value="Ribosomal_Su5_D2-typ_SF"/>
</dbReference>
<dbReference type="Gene3D" id="3.30.230.10">
    <property type="match status" value="1"/>
</dbReference>
<gene>
    <name evidence="14" type="ORF">WJX81_000990</name>
    <name evidence="15" type="ORF">WJX81_006541</name>
</gene>
<dbReference type="InterPro" id="IPR014721">
    <property type="entry name" value="Ribsml_uS5_D2-typ_fold_subgr"/>
</dbReference>
<keyword evidence="4" id="KW-0694">RNA-binding</keyword>
<dbReference type="InterPro" id="IPR018192">
    <property type="entry name" value="Ribosomal_uS5_N_CS"/>
</dbReference>
<dbReference type="GO" id="GO:0003735">
    <property type="term" value="F:structural constituent of ribosome"/>
    <property type="evidence" value="ECO:0007669"/>
    <property type="project" value="UniProtKB-UniRule"/>
</dbReference>
<evidence type="ECO:0000256" key="4">
    <source>
        <dbReference type="ARBA" id="ARBA00022884"/>
    </source>
</evidence>
<dbReference type="GO" id="GO:0006412">
    <property type="term" value="P:translation"/>
    <property type="evidence" value="ECO:0007669"/>
    <property type="project" value="InterPro"/>
</dbReference>
<dbReference type="EMBL" id="JALJOU010000131">
    <property type="protein sequence ID" value="KAK9819075.1"/>
    <property type="molecule type" value="Genomic_DNA"/>
</dbReference>
<evidence type="ECO:0000313" key="14">
    <source>
        <dbReference type="EMBL" id="KAK9819075.1"/>
    </source>
</evidence>
<keyword evidence="6 10" id="KW-0687">Ribonucleoprotein</keyword>
<reference evidence="15" key="2">
    <citation type="submission" date="2024-04" db="EMBL/GenBank/DDBJ databases">
        <authorList>
            <person name="Dal Grande F."/>
            <person name="Keller J."/>
            <person name="Delaux P.-M."/>
        </authorList>
    </citation>
    <scope>NUCLEOTIDE SEQUENCE</scope>
    <source>
        <strain evidence="15">SAG 245.80</strain>
    </source>
</reference>
<organism evidence="15 16">
    <name type="scientific">Elliptochloris bilobata</name>
    <dbReference type="NCBI Taxonomy" id="381761"/>
    <lineage>
        <taxon>Eukaryota</taxon>
        <taxon>Viridiplantae</taxon>
        <taxon>Chlorophyta</taxon>
        <taxon>core chlorophytes</taxon>
        <taxon>Trebouxiophyceae</taxon>
        <taxon>Trebouxiophyceae incertae sedis</taxon>
        <taxon>Elliptochloris clade</taxon>
        <taxon>Elliptochloris</taxon>
    </lineage>
</organism>
<dbReference type="Proteomes" id="UP001445335">
    <property type="component" value="Unassembled WGS sequence"/>
</dbReference>
<comment type="caution">
    <text evidence="15">The sequence shown here is derived from an EMBL/GenBank/DDBJ whole genome shotgun (WGS) entry which is preliminary data.</text>
</comment>
<evidence type="ECO:0000256" key="9">
    <source>
        <dbReference type="ARBA" id="ARBA00035347"/>
    </source>
</evidence>
<reference evidence="15 16" key="1">
    <citation type="journal article" date="2024" name="Nat. Commun.">
        <title>Phylogenomics reveals the evolutionary origins of lichenization in chlorophyte algae.</title>
        <authorList>
            <person name="Puginier C."/>
            <person name="Libourel C."/>
            <person name="Otte J."/>
            <person name="Skaloud P."/>
            <person name="Haon M."/>
            <person name="Grisel S."/>
            <person name="Petersen M."/>
            <person name="Berrin J.G."/>
            <person name="Delaux P.M."/>
            <person name="Dal Grande F."/>
            <person name="Keller J."/>
        </authorList>
    </citation>
    <scope>NUCLEOTIDE SEQUENCE [LARGE SCALE GENOMIC DNA]</scope>
    <source>
        <strain evidence="15 16">SAG 245.80</strain>
    </source>
</reference>
<dbReference type="Pfam" id="PF00333">
    <property type="entry name" value="Ribosomal_S5"/>
    <property type="match status" value="1"/>
</dbReference>
<dbReference type="PANTHER" id="PTHR48277:SF1">
    <property type="entry name" value="MITOCHONDRIAL RIBOSOMAL PROTEIN S5"/>
    <property type="match status" value="1"/>
</dbReference>
<comment type="subunit">
    <text evidence="7">Part of the 30S ribosomal subunit. Contacts protein S4.</text>
</comment>
<keyword evidence="3" id="KW-0699">rRNA-binding</keyword>
<dbReference type="PANTHER" id="PTHR48277">
    <property type="entry name" value="MITOCHONDRIAL RIBOSOMAL PROTEIN S5"/>
    <property type="match status" value="1"/>
</dbReference>
<feature type="compositionally biased region" description="Basic and acidic residues" evidence="12">
    <location>
        <begin position="42"/>
        <end position="57"/>
    </location>
</feature>
<sequence>MRKDARCSAARATVAVADLADLGIADEDEEDSRQRRGRRGRDRGDSEPRAEDEKEKKEFEERVVQVARVTKVVKGGKQMSFRAVVVVGDEKGKVGVGCASAKEVIDAVSKAVLDAKKHFVSVPLTRSFSFPHRIDGIAGAAKVMLRPASEGTGVIAGGAVRVVLELAGIKNAFGKQLGSGNALNNARATIDGLRRQRTMQQVADERGLTMEEMIGRQVPDRVVENPPAEDAPAPVPA</sequence>
<evidence type="ECO:0000256" key="3">
    <source>
        <dbReference type="ARBA" id="ARBA00022730"/>
    </source>
</evidence>
<dbReference type="GO" id="GO:0005737">
    <property type="term" value="C:cytoplasm"/>
    <property type="evidence" value="ECO:0007669"/>
    <property type="project" value="UniProtKB-ARBA"/>
</dbReference>
<comment type="function">
    <text evidence="1">With S4 and S12 plays an important role in translational accuracy.</text>
</comment>
<dbReference type="GO" id="GO:0042254">
    <property type="term" value="P:ribosome biogenesis"/>
    <property type="evidence" value="ECO:0007669"/>
    <property type="project" value="UniProtKB-ARBA"/>
</dbReference>
<protein>
    <recommendedName>
        <fullName evidence="8">Small ribosomal subunit protein uS5c</fullName>
    </recommendedName>
    <alternativeName>
        <fullName evidence="9">30S ribosomal protein S5, chloroplastic</fullName>
    </alternativeName>
</protein>
<dbReference type="InterPro" id="IPR000851">
    <property type="entry name" value="Ribosomal_uS5"/>
</dbReference>
<name>A0AAW1QIZ2_9CHLO</name>
<dbReference type="EMBL" id="JALJOU010000102">
    <property type="protein sequence ID" value="KAK9821438.1"/>
    <property type="molecule type" value="Genomic_DNA"/>
</dbReference>
<dbReference type="Pfam" id="PF03719">
    <property type="entry name" value="Ribosomal_S5_C"/>
    <property type="match status" value="1"/>
</dbReference>
<dbReference type="InterPro" id="IPR005712">
    <property type="entry name" value="Ribosomal_uS5_bac-type"/>
</dbReference>
<evidence type="ECO:0000259" key="13">
    <source>
        <dbReference type="PROSITE" id="PS50881"/>
    </source>
</evidence>
<dbReference type="GO" id="GO:0015935">
    <property type="term" value="C:small ribosomal subunit"/>
    <property type="evidence" value="ECO:0007669"/>
    <property type="project" value="InterPro"/>
</dbReference>
<evidence type="ECO:0000313" key="16">
    <source>
        <dbReference type="Proteomes" id="UP001445335"/>
    </source>
</evidence>
<dbReference type="FunFam" id="3.30.230.10:FF:000002">
    <property type="entry name" value="30S ribosomal protein S5"/>
    <property type="match status" value="1"/>
</dbReference>
<comment type="similarity">
    <text evidence="2 11">Belongs to the universal ribosomal protein uS5 family.</text>
</comment>
<dbReference type="SUPFAM" id="SSF54211">
    <property type="entry name" value="Ribosomal protein S5 domain 2-like"/>
    <property type="match status" value="1"/>
</dbReference>
<keyword evidence="16" id="KW-1185">Reference proteome</keyword>
<dbReference type="FunFam" id="3.30.160.20:FF:000001">
    <property type="entry name" value="30S ribosomal protein S5"/>
    <property type="match status" value="1"/>
</dbReference>
<evidence type="ECO:0000256" key="12">
    <source>
        <dbReference type="SAM" id="MobiDB-lite"/>
    </source>
</evidence>
<evidence type="ECO:0000256" key="7">
    <source>
        <dbReference type="ARBA" id="ARBA00025844"/>
    </source>
</evidence>
<feature type="domain" description="S5 DRBM" evidence="13">
    <location>
        <begin position="59"/>
        <end position="122"/>
    </location>
</feature>
<evidence type="ECO:0000256" key="5">
    <source>
        <dbReference type="ARBA" id="ARBA00022980"/>
    </source>
</evidence>